<organism evidence="2 3">
    <name type="scientific">Mycena alexandri</name>
    <dbReference type="NCBI Taxonomy" id="1745969"/>
    <lineage>
        <taxon>Eukaryota</taxon>
        <taxon>Fungi</taxon>
        <taxon>Dikarya</taxon>
        <taxon>Basidiomycota</taxon>
        <taxon>Agaricomycotina</taxon>
        <taxon>Agaricomycetes</taxon>
        <taxon>Agaricomycetidae</taxon>
        <taxon>Agaricales</taxon>
        <taxon>Marasmiineae</taxon>
        <taxon>Mycenaceae</taxon>
        <taxon>Mycena</taxon>
    </lineage>
</organism>
<reference evidence="2" key="1">
    <citation type="submission" date="2023-03" db="EMBL/GenBank/DDBJ databases">
        <title>Massive genome expansion in bonnet fungi (Mycena s.s.) driven by repeated elements and novel gene families across ecological guilds.</title>
        <authorList>
            <consortium name="Lawrence Berkeley National Laboratory"/>
            <person name="Harder C.B."/>
            <person name="Miyauchi S."/>
            <person name="Viragh M."/>
            <person name="Kuo A."/>
            <person name="Thoen E."/>
            <person name="Andreopoulos B."/>
            <person name="Lu D."/>
            <person name="Skrede I."/>
            <person name="Drula E."/>
            <person name="Henrissat B."/>
            <person name="Morin E."/>
            <person name="Kohler A."/>
            <person name="Barry K."/>
            <person name="LaButti K."/>
            <person name="Morin E."/>
            <person name="Salamov A."/>
            <person name="Lipzen A."/>
            <person name="Mereny Z."/>
            <person name="Hegedus B."/>
            <person name="Baldrian P."/>
            <person name="Stursova M."/>
            <person name="Weitz H."/>
            <person name="Taylor A."/>
            <person name="Grigoriev I.V."/>
            <person name="Nagy L.G."/>
            <person name="Martin F."/>
            <person name="Kauserud H."/>
        </authorList>
    </citation>
    <scope>NUCLEOTIDE SEQUENCE</scope>
    <source>
        <strain evidence="2">CBHHK200</strain>
    </source>
</reference>
<accession>A0AAD6RZY9</accession>
<comment type="caution">
    <text evidence="2">The sequence shown here is derived from an EMBL/GenBank/DDBJ whole genome shotgun (WGS) entry which is preliminary data.</text>
</comment>
<evidence type="ECO:0000256" key="1">
    <source>
        <dbReference type="SAM" id="MobiDB-lite"/>
    </source>
</evidence>
<protein>
    <submittedName>
        <fullName evidence="2">Uncharacterized protein</fullName>
    </submittedName>
</protein>
<feature type="compositionally biased region" description="Polar residues" evidence="1">
    <location>
        <begin position="177"/>
        <end position="192"/>
    </location>
</feature>
<evidence type="ECO:0000313" key="2">
    <source>
        <dbReference type="EMBL" id="KAJ7018420.1"/>
    </source>
</evidence>
<dbReference type="EMBL" id="JARJCM010000341">
    <property type="protein sequence ID" value="KAJ7018420.1"/>
    <property type="molecule type" value="Genomic_DNA"/>
</dbReference>
<evidence type="ECO:0000313" key="3">
    <source>
        <dbReference type="Proteomes" id="UP001218188"/>
    </source>
</evidence>
<sequence>MHYGGWAVSVRTLPIRTLFLGAELKIAGSAAARGLHQLSTKVLVPAQQLCSRHVMPSSVETPEVRWQSAPMNGVMAIHADAGSHGNLHADARSCGDARHRRGNGNSRRCTEFRQPTPMHGVTAAHTDARSHSNIRADARSHGNIRAMHGVRFIMVGPKPPVVKSVWQSLADLPESQPWGQLPQSSGRKIQKK</sequence>
<proteinExistence type="predicted"/>
<dbReference type="Proteomes" id="UP001218188">
    <property type="component" value="Unassembled WGS sequence"/>
</dbReference>
<keyword evidence="3" id="KW-1185">Reference proteome</keyword>
<gene>
    <name evidence="2" type="ORF">C8F04DRAFT_1199011</name>
</gene>
<dbReference type="AlphaFoldDB" id="A0AAD6RZY9"/>
<feature type="region of interest" description="Disordered" evidence="1">
    <location>
        <begin position="173"/>
        <end position="192"/>
    </location>
</feature>
<name>A0AAD6RZY9_9AGAR</name>